<dbReference type="EMBL" id="BARV01025991">
    <property type="protein sequence ID" value="GAI35845.1"/>
    <property type="molecule type" value="Genomic_DNA"/>
</dbReference>
<reference evidence="1" key="1">
    <citation type="journal article" date="2014" name="Front. Microbiol.">
        <title>High frequency of phylogenetically diverse reductive dehalogenase-homologous genes in deep subseafloor sedimentary metagenomes.</title>
        <authorList>
            <person name="Kawai M."/>
            <person name="Futagami T."/>
            <person name="Toyoda A."/>
            <person name="Takaki Y."/>
            <person name="Nishi S."/>
            <person name="Hori S."/>
            <person name="Arai W."/>
            <person name="Tsubouchi T."/>
            <person name="Morono Y."/>
            <person name="Uchiyama I."/>
            <person name="Ito T."/>
            <person name="Fujiyama A."/>
            <person name="Inagaki F."/>
            <person name="Takami H."/>
        </authorList>
    </citation>
    <scope>NUCLEOTIDE SEQUENCE</scope>
    <source>
        <strain evidence="1">Expedition CK06-06</strain>
    </source>
</reference>
<proteinExistence type="predicted"/>
<evidence type="ECO:0000313" key="1">
    <source>
        <dbReference type="EMBL" id="GAI35845.1"/>
    </source>
</evidence>
<sequence length="65" mass="7555">MYDEPRIQFYGDIDMGLIEAILSLCQNVFQNVGAFLCGDYIEIWAKTESHAQECGHWLMNELRRA</sequence>
<name>X1P9Z6_9ZZZZ</name>
<dbReference type="AlphaFoldDB" id="X1P9Z6"/>
<accession>X1P9Z6</accession>
<gene>
    <name evidence="1" type="ORF">S06H3_42080</name>
</gene>
<protein>
    <submittedName>
        <fullName evidence="1">Uncharacterized protein</fullName>
    </submittedName>
</protein>
<organism evidence="1">
    <name type="scientific">marine sediment metagenome</name>
    <dbReference type="NCBI Taxonomy" id="412755"/>
    <lineage>
        <taxon>unclassified sequences</taxon>
        <taxon>metagenomes</taxon>
        <taxon>ecological metagenomes</taxon>
    </lineage>
</organism>
<comment type="caution">
    <text evidence="1">The sequence shown here is derived from an EMBL/GenBank/DDBJ whole genome shotgun (WGS) entry which is preliminary data.</text>
</comment>